<evidence type="ECO:0000256" key="4">
    <source>
        <dbReference type="ARBA" id="ARBA00022801"/>
    </source>
</evidence>
<dbReference type="SUPFAM" id="SSF53182">
    <property type="entry name" value="Pyrrolidone carboxyl peptidase (pyroglutamate aminopeptidase)"/>
    <property type="match status" value="1"/>
</dbReference>
<dbReference type="PANTHER" id="PTHR23402:SF1">
    <property type="entry name" value="PYROGLUTAMYL-PEPTIDASE I"/>
    <property type="match status" value="1"/>
</dbReference>
<proteinExistence type="inferred from homology"/>
<dbReference type="InterPro" id="IPR000816">
    <property type="entry name" value="Peptidase_C15"/>
</dbReference>
<dbReference type="Pfam" id="PF01470">
    <property type="entry name" value="Peptidase_C15"/>
    <property type="match status" value="1"/>
</dbReference>
<comment type="caution">
    <text evidence="8">The sequence shown here is derived from an EMBL/GenBank/DDBJ whole genome shotgun (WGS) entry which is preliminary data.</text>
</comment>
<dbReference type="Proteomes" id="UP000287470">
    <property type="component" value="Unassembled WGS sequence"/>
</dbReference>
<evidence type="ECO:0000256" key="1">
    <source>
        <dbReference type="ARBA" id="ARBA00006641"/>
    </source>
</evidence>
<dbReference type="CDD" id="cd00501">
    <property type="entry name" value="Peptidase_C15"/>
    <property type="match status" value="1"/>
</dbReference>
<dbReference type="PROSITE" id="PS01334">
    <property type="entry name" value="PYRASE_CYS"/>
    <property type="match status" value="1"/>
</dbReference>
<dbReference type="GO" id="GO:0005829">
    <property type="term" value="C:cytosol"/>
    <property type="evidence" value="ECO:0007669"/>
    <property type="project" value="InterPro"/>
</dbReference>
<evidence type="ECO:0000313" key="8">
    <source>
        <dbReference type="EMBL" id="RSX55395.1"/>
    </source>
</evidence>
<evidence type="ECO:0000256" key="2">
    <source>
        <dbReference type="ARBA" id="ARBA00022490"/>
    </source>
</evidence>
<dbReference type="RefSeq" id="WP_125968569.1">
    <property type="nucleotide sequence ID" value="NZ_QXGK01000012.1"/>
</dbReference>
<keyword evidence="9" id="KW-1185">Reference proteome</keyword>
<dbReference type="PANTHER" id="PTHR23402">
    <property type="entry name" value="PROTEASE FAMILY C15 PYROGLUTAMYL-PEPTIDASE I-RELATED"/>
    <property type="match status" value="1"/>
</dbReference>
<dbReference type="OrthoDB" id="9779738at2"/>
<comment type="catalytic activity">
    <reaction evidence="6">
        <text>Release of an N-terminal pyroglutamyl group from a polypeptide, the second amino acid generally not being Pro.</text>
        <dbReference type="EC" id="3.4.19.3"/>
    </reaction>
</comment>
<name>A0A430FRA9_9BIFI</name>
<dbReference type="EMBL" id="QXGK01000012">
    <property type="protein sequence ID" value="RSX55395.1"/>
    <property type="molecule type" value="Genomic_DNA"/>
</dbReference>
<dbReference type="InterPro" id="IPR036440">
    <property type="entry name" value="Peptidase_C15-like_sf"/>
</dbReference>
<sequence length="248" mass="26252">MSEPTDDRRELTVVMSGFDHYDGVAVNPALEVPRMLAAEPIDVDGVTVRVHPVALPVSFANAWPELRAAIDATHPDIVIATGLKHEARGVMLERCATNLMDASTPDADNATPRREPIDPSGPAAYWTRLPLRSILKDFAGDGIPASLSSDAGTFVCNSLFYSLLAWTSTQDRVLSGFVSLPCVAAGERRADDSASPAAPATSSAPAAVPSPAASRGLTLERLTEAVRDVVRETVRYHLAPSAGDVVLV</sequence>
<feature type="region of interest" description="Disordered" evidence="7">
    <location>
        <begin position="189"/>
        <end position="212"/>
    </location>
</feature>
<comment type="similarity">
    <text evidence="1">Belongs to the peptidase C15 family.</text>
</comment>
<evidence type="ECO:0000256" key="5">
    <source>
        <dbReference type="ARBA" id="ARBA00022807"/>
    </source>
</evidence>
<keyword evidence="5" id="KW-0788">Thiol protease</keyword>
<evidence type="ECO:0000313" key="9">
    <source>
        <dbReference type="Proteomes" id="UP000287470"/>
    </source>
</evidence>
<dbReference type="AlphaFoldDB" id="A0A430FRA9"/>
<organism evidence="8 9">
    <name type="scientific">Bifidobacterium samirii</name>
    <dbReference type="NCBI Taxonomy" id="2306974"/>
    <lineage>
        <taxon>Bacteria</taxon>
        <taxon>Bacillati</taxon>
        <taxon>Actinomycetota</taxon>
        <taxon>Actinomycetes</taxon>
        <taxon>Bifidobacteriales</taxon>
        <taxon>Bifidobacteriaceae</taxon>
        <taxon>Bifidobacterium</taxon>
    </lineage>
</organism>
<evidence type="ECO:0000256" key="7">
    <source>
        <dbReference type="SAM" id="MobiDB-lite"/>
    </source>
</evidence>
<dbReference type="InterPro" id="IPR033694">
    <property type="entry name" value="PGPEP1_Cys_AS"/>
</dbReference>
<dbReference type="GO" id="GO:0006508">
    <property type="term" value="P:proteolysis"/>
    <property type="evidence" value="ECO:0007669"/>
    <property type="project" value="UniProtKB-KW"/>
</dbReference>
<reference evidence="8 9" key="1">
    <citation type="submission" date="2018-09" db="EMBL/GenBank/DDBJ databases">
        <title>Characterization of the phylogenetic diversity of five novel species belonging to the genus Bifidobacterium.</title>
        <authorList>
            <person name="Lugli G.A."/>
            <person name="Duranti S."/>
            <person name="Milani C."/>
        </authorList>
    </citation>
    <scope>NUCLEOTIDE SEQUENCE [LARGE SCALE GENOMIC DNA]</scope>
    <source>
        <strain evidence="8 9">2033B</strain>
    </source>
</reference>
<dbReference type="Gene3D" id="3.40.630.20">
    <property type="entry name" value="Peptidase C15, pyroglutamyl peptidase I-like"/>
    <property type="match status" value="1"/>
</dbReference>
<evidence type="ECO:0000256" key="6">
    <source>
        <dbReference type="PROSITE-ProRule" id="PRU10077"/>
    </source>
</evidence>
<dbReference type="EC" id="3.4.19.3" evidence="6"/>
<feature type="active site" evidence="6">
    <location>
        <position position="156"/>
    </location>
</feature>
<feature type="compositionally biased region" description="Low complexity" evidence="7">
    <location>
        <begin position="193"/>
        <end position="212"/>
    </location>
</feature>
<keyword evidence="2" id="KW-0963">Cytoplasm</keyword>
<dbReference type="GO" id="GO:0016920">
    <property type="term" value="F:pyroglutamyl-peptidase activity"/>
    <property type="evidence" value="ECO:0007669"/>
    <property type="project" value="UniProtKB-EC"/>
</dbReference>
<keyword evidence="4" id="KW-0378">Hydrolase</keyword>
<dbReference type="PRINTS" id="PR00706">
    <property type="entry name" value="PYROGLUPTASE"/>
</dbReference>
<evidence type="ECO:0000256" key="3">
    <source>
        <dbReference type="ARBA" id="ARBA00022670"/>
    </source>
</evidence>
<keyword evidence="3" id="KW-0645">Protease</keyword>
<feature type="region of interest" description="Disordered" evidence="7">
    <location>
        <begin position="102"/>
        <end position="122"/>
    </location>
</feature>
<accession>A0A430FRA9</accession>
<dbReference type="InterPro" id="IPR016125">
    <property type="entry name" value="Peptidase_C15-like"/>
</dbReference>
<protein>
    <recommendedName>
        <fullName evidence="6">Pyroglutamyl-peptidase I</fullName>
        <ecNumber evidence="6">3.4.19.3</ecNumber>
    </recommendedName>
</protein>
<gene>
    <name evidence="8" type="ORF">D2E24_1299</name>
</gene>